<keyword evidence="3" id="KW-1185">Reference proteome</keyword>
<evidence type="ECO:0000256" key="1">
    <source>
        <dbReference type="SAM" id="MobiDB-lite"/>
    </source>
</evidence>
<dbReference type="EMBL" id="KE345336">
    <property type="protein sequence ID" value="EXC01788.1"/>
    <property type="molecule type" value="Genomic_DNA"/>
</dbReference>
<protein>
    <submittedName>
        <fullName evidence="2">Uncharacterized protein</fullName>
    </submittedName>
</protein>
<sequence>MQSEHQPVKSPVHRLRSTTDLHKAPSKTIAGLRATATILIKERSRDQNRRDRGRRFRSDSEEGEGGEKAARSKK</sequence>
<evidence type="ECO:0000313" key="2">
    <source>
        <dbReference type="EMBL" id="EXC01788.1"/>
    </source>
</evidence>
<organism evidence="2 3">
    <name type="scientific">Morus notabilis</name>
    <dbReference type="NCBI Taxonomy" id="981085"/>
    <lineage>
        <taxon>Eukaryota</taxon>
        <taxon>Viridiplantae</taxon>
        <taxon>Streptophyta</taxon>
        <taxon>Embryophyta</taxon>
        <taxon>Tracheophyta</taxon>
        <taxon>Spermatophyta</taxon>
        <taxon>Magnoliopsida</taxon>
        <taxon>eudicotyledons</taxon>
        <taxon>Gunneridae</taxon>
        <taxon>Pentapetalae</taxon>
        <taxon>rosids</taxon>
        <taxon>fabids</taxon>
        <taxon>Rosales</taxon>
        <taxon>Moraceae</taxon>
        <taxon>Moreae</taxon>
        <taxon>Morus</taxon>
    </lineage>
</organism>
<evidence type="ECO:0000313" key="3">
    <source>
        <dbReference type="Proteomes" id="UP000030645"/>
    </source>
</evidence>
<dbReference type="Proteomes" id="UP000030645">
    <property type="component" value="Unassembled WGS sequence"/>
</dbReference>
<accession>W9S062</accession>
<feature type="region of interest" description="Disordered" evidence="1">
    <location>
        <begin position="1"/>
        <end position="74"/>
    </location>
</feature>
<reference evidence="3" key="1">
    <citation type="submission" date="2013-01" db="EMBL/GenBank/DDBJ databases">
        <title>Draft Genome Sequence of a Mulberry Tree, Morus notabilis C.K. Schneid.</title>
        <authorList>
            <person name="He N."/>
            <person name="Zhao S."/>
        </authorList>
    </citation>
    <scope>NUCLEOTIDE SEQUENCE</scope>
</reference>
<name>W9S062_9ROSA</name>
<feature type="compositionally biased region" description="Basic and acidic residues" evidence="1">
    <location>
        <begin position="40"/>
        <end position="74"/>
    </location>
</feature>
<dbReference type="AlphaFoldDB" id="W9S062"/>
<gene>
    <name evidence="2" type="ORF">L484_021425</name>
</gene>
<proteinExistence type="predicted"/>